<proteinExistence type="inferred from homology"/>
<dbReference type="AlphaFoldDB" id="A0A6N7F0I1"/>
<dbReference type="PANTHER" id="PTHR35861">
    <property type="match status" value="1"/>
</dbReference>
<dbReference type="InParanoid" id="A0A6N7F0I1"/>
<dbReference type="InterPro" id="IPR035089">
    <property type="entry name" value="Phage_sheath_subtilisin"/>
</dbReference>
<keyword evidence="5" id="KW-1185">Reference proteome</keyword>
<evidence type="ECO:0000259" key="3">
    <source>
        <dbReference type="Pfam" id="PF17482"/>
    </source>
</evidence>
<protein>
    <submittedName>
        <fullName evidence="4">Phage tail protein</fullName>
    </submittedName>
</protein>
<organism evidence="4 5">
    <name type="scientific">Ostreibacterium oceani</name>
    <dbReference type="NCBI Taxonomy" id="2654998"/>
    <lineage>
        <taxon>Bacteria</taxon>
        <taxon>Pseudomonadati</taxon>
        <taxon>Pseudomonadota</taxon>
        <taxon>Gammaproteobacteria</taxon>
        <taxon>Cardiobacteriales</taxon>
        <taxon>Ostreibacteriaceae</taxon>
        <taxon>Ostreibacterium</taxon>
    </lineage>
</organism>
<dbReference type="PANTHER" id="PTHR35861:SF1">
    <property type="entry name" value="PHAGE TAIL SHEATH PROTEIN"/>
    <property type="match status" value="1"/>
</dbReference>
<accession>A0A6N7F0I1</accession>
<feature type="domain" description="Tail sheath protein C-terminal" evidence="3">
    <location>
        <begin position="267"/>
        <end position="368"/>
    </location>
</feature>
<dbReference type="Pfam" id="PF04984">
    <property type="entry name" value="Phage_sheath_1"/>
    <property type="match status" value="1"/>
</dbReference>
<comment type="caution">
    <text evidence="4">The sequence shown here is derived from an EMBL/GenBank/DDBJ whole genome shotgun (WGS) entry which is preliminary data.</text>
</comment>
<dbReference type="InterPro" id="IPR052042">
    <property type="entry name" value="Tail_sheath_structural"/>
</dbReference>
<evidence type="ECO:0000256" key="1">
    <source>
        <dbReference type="ARBA" id="ARBA00008005"/>
    </source>
</evidence>
<name>A0A6N7F0I1_9GAMM</name>
<gene>
    <name evidence="4" type="ORF">GCU85_09235</name>
</gene>
<evidence type="ECO:0000259" key="2">
    <source>
        <dbReference type="Pfam" id="PF04984"/>
    </source>
</evidence>
<sequence length="381" mass="40743">MATSYVHGIRTIEDNTGTRPSAPKSTEIIGLVGTAPDADATLFPLGEPVLFTNIYSAINNVGATGTLLANLEEIHNQVLPRLVIVRVAEGADDAETRANAVAGITLLETADSRLGVTPKILTAGFLDDDLAVANALASAAQKLNGFAYATASGATLSEAVLYRDNFAQREIELLWPNPMGLDTATGAIVEKPAAALAAGMRAKIDAEQGWHHPISNLPVNGVVALSHDVSWSLTDSSNDAAVLNEAQITTFASRGGFRLWGLRTCASDPLFAFETTVRSGQAIREIIADTLSAFMDKPMNVQLIRDIIATINAELRRRTAVGHLVGGRAWYEIEANEPSQLKGGKLVIHYDYTPVPPLEDLTLVQKITDKYLTEYAVILSN</sequence>
<feature type="domain" description="Tail sheath protein subtilisin-like" evidence="2">
    <location>
        <begin position="102"/>
        <end position="265"/>
    </location>
</feature>
<evidence type="ECO:0000313" key="4">
    <source>
        <dbReference type="EMBL" id="MPV86907.1"/>
    </source>
</evidence>
<reference evidence="4 5" key="1">
    <citation type="submission" date="2019-10" db="EMBL/GenBank/DDBJ databases">
        <title>Cardiobacteriales fam. a chemoheterotrophic member of the order Cardiobacteriales, and proposal of Cardiobacteriales fam. nov.</title>
        <authorList>
            <person name="Wang C."/>
        </authorList>
    </citation>
    <scope>NUCLEOTIDE SEQUENCE [LARGE SCALE GENOMIC DNA]</scope>
    <source>
        <strain evidence="4 5">ML27</strain>
    </source>
</reference>
<dbReference type="InterPro" id="IPR020287">
    <property type="entry name" value="Tail_sheath_C"/>
</dbReference>
<comment type="similarity">
    <text evidence="1">Belongs to the myoviridae tail sheath protein family.</text>
</comment>
<dbReference type="EMBL" id="WHNW01000013">
    <property type="protein sequence ID" value="MPV86907.1"/>
    <property type="molecule type" value="Genomic_DNA"/>
</dbReference>
<dbReference type="RefSeq" id="WP_152810896.1">
    <property type="nucleotide sequence ID" value="NZ_WHNW01000013.1"/>
</dbReference>
<dbReference type="Pfam" id="PF17482">
    <property type="entry name" value="Phage_sheath_1C"/>
    <property type="match status" value="1"/>
</dbReference>
<dbReference type="Proteomes" id="UP000471298">
    <property type="component" value="Unassembled WGS sequence"/>
</dbReference>
<evidence type="ECO:0000313" key="5">
    <source>
        <dbReference type="Proteomes" id="UP000471298"/>
    </source>
</evidence>